<feature type="active site" description="Proton acceptor" evidence="1">
    <location>
        <position position="125"/>
    </location>
</feature>
<dbReference type="SUPFAM" id="SSF55144">
    <property type="entry name" value="LigT-like"/>
    <property type="match status" value="1"/>
</dbReference>
<comment type="catalytic activity">
    <reaction evidence="1">
        <text>a 3'-end 2',3'-cyclophospho-ribonucleotide-RNA + H2O = a 3'-end 2'-phospho-ribonucleotide-RNA + H(+)</text>
        <dbReference type="Rhea" id="RHEA:11828"/>
        <dbReference type="Rhea" id="RHEA-COMP:10464"/>
        <dbReference type="Rhea" id="RHEA-COMP:17353"/>
        <dbReference type="ChEBI" id="CHEBI:15377"/>
        <dbReference type="ChEBI" id="CHEBI:15378"/>
        <dbReference type="ChEBI" id="CHEBI:83064"/>
        <dbReference type="ChEBI" id="CHEBI:173113"/>
        <dbReference type="EC" id="3.1.4.58"/>
    </reaction>
</comment>
<dbReference type="PANTHER" id="PTHR35561:SF1">
    <property type="entry name" value="RNA 2',3'-CYCLIC PHOSPHODIESTERASE"/>
    <property type="match status" value="1"/>
</dbReference>
<dbReference type="PANTHER" id="PTHR35561">
    <property type="entry name" value="RNA 2',3'-CYCLIC PHOSPHODIESTERASE"/>
    <property type="match status" value="1"/>
</dbReference>
<evidence type="ECO:0000313" key="2">
    <source>
        <dbReference type="EMBL" id="PYD57621.1"/>
    </source>
</evidence>
<evidence type="ECO:0000313" key="3">
    <source>
        <dbReference type="Proteomes" id="UP000248257"/>
    </source>
</evidence>
<accession>A0A318PJJ7</accession>
<dbReference type="HAMAP" id="MF_01940">
    <property type="entry name" value="RNA_CPDase"/>
    <property type="match status" value="1"/>
</dbReference>
<comment type="function">
    <text evidence="1">Hydrolyzes RNA 2',3'-cyclic phosphodiester to an RNA 2'-phosphomonoester.</text>
</comment>
<sequence length="182" mass="20085">MRLFIGLELPPALTHALAGLRGNLPDVTWSPPESYHLTLHYLGAVTHGHLLEDIHHALNAITAAPPMLRLSAPGLFEPETHHGPDTLWVGCAPDAALTHLQQRVRATMNRLLPGSARATRRFVPHVTVGHMQHPDPLRRQAWLAAMPPMPEGELVGHFTLFQSLRHADGPVYDALEHYPLQG</sequence>
<dbReference type="GO" id="GO:0008664">
    <property type="term" value="F:RNA 2',3'-cyclic 3'-phosphodiesterase activity"/>
    <property type="evidence" value="ECO:0007669"/>
    <property type="project" value="UniProtKB-EC"/>
</dbReference>
<dbReference type="AlphaFoldDB" id="A0A318PJJ7"/>
<feature type="short sequence motif" description="HXTX 1" evidence="1">
    <location>
        <begin position="36"/>
        <end position="39"/>
    </location>
</feature>
<dbReference type="Proteomes" id="UP000248257">
    <property type="component" value="Unassembled WGS sequence"/>
</dbReference>
<name>A0A318PJJ7_KOMXY</name>
<reference evidence="2 3" key="1">
    <citation type="submission" date="2017-07" db="EMBL/GenBank/DDBJ databases">
        <title>A draft genome sequence of Komagataeibacter xylinus LMG 1515.</title>
        <authorList>
            <person name="Skraban J."/>
            <person name="Cleenwerck I."/>
            <person name="Vandamme P."/>
            <person name="Trcek J."/>
        </authorList>
    </citation>
    <scope>NUCLEOTIDE SEQUENCE [LARGE SCALE GENOMIC DNA]</scope>
    <source>
        <strain evidence="2 3">LMG 1515</strain>
    </source>
</reference>
<feature type="active site" description="Proton donor" evidence="1">
    <location>
        <position position="36"/>
    </location>
</feature>
<gene>
    <name evidence="2" type="ORF">CFR75_05030</name>
</gene>
<dbReference type="EMBL" id="NKUC01000007">
    <property type="protein sequence ID" value="PYD57621.1"/>
    <property type="molecule type" value="Genomic_DNA"/>
</dbReference>
<dbReference type="EC" id="3.1.4.58" evidence="1"/>
<dbReference type="Gene3D" id="3.90.1140.10">
    <property type="entry name" value="Cyclic phosphodiesterase"/>
    <property type="match status" value="1"/>
</dbReference>
<comment type="similarity">
    <text evidence="1">Belongs to the 2H phosphoesterase superfamily. ThpR family.</text>
</comment>
<dbReference type="InterPro" id="IPR009097">
    <property type="entry name" value="Cyclic_Pdiesterase"/>
</dbReference>
<dbReference type="GO" id="GO:0004113">
    <property type="term" value="F:2',3'-cyclic-nucleotide 3'-phosphodiesterase activity"/>
    <property type="evidence" value="ECO:0007669"/>
    <property type="project" value="InterPro"/>
</dbReference>
<feature type="short sequence motif" description="HXTX 2" evidence="1">
    <location>
        <begin position="125"/>
        <end position="128"/>
    </location>
</feature>
<organism evidence="2 3">
    <name type="scientific">Komagataeibacter xylinus</name>
    <name type="common">Gluconacetobacter xylinus</name>
    <dbReference type="NCBI Taxonomy" id="28448"/>
    <lineage>
        <taxon>Bacteria</taxon>
        <taxon>Pseudomonadati</taxon>
        <taxon>Pseudomonadota</taxon>
        <taxon>Alphaproteobacteria</taxon>
        <taxon>Acetobacterales</taxon>
        <taxon>Acetobacteraceae</taxon>
        <taxon>Komagataeibacter</taxon>
    </lineage>
</organism>
<dbReference type="RefSeq" id="WP_061272531.1">
    <property type="nucleotide sequence ID" value="NZ_CBCRXN010000031.1"/>
</dbReference>
<dbReference type="Pfam" id="PF13563">
    <property type="entry name" value="2_5_RNA_ligase2"/>
    <property type="match status" value="1"/>
</dbReference>
<comment type="caution">
    <text evidence="2">The sequence shown here is derived from an EMBL/GenBank/DDBJ whole genome shotgun (WGS) entry which is preliminary data.</text>
</comment>
<protein>
    <recommendedName>
        <fullName evidence="1">RNA 2',3'-cyclic phosphodiesterase</fullName>
        <shortName evidence="1">RNA 2',3'-CPDase</shortName>
        <ecNumber evidence="1">3.1.4.58</ecNumber>
    </recommendedName>
</protein>
<keyword evidence="3" id="KW-1185">Reference proteome</keyword>
<keyword evidence="1" id="KW-0378">Hydrolase</keyword>
<dbReference type="OrthoDB" id="9793819at2"/>
<dbReference type="NCBIfam" id="TIGR02258">
    <property type="entry name" value="2_5_ligase"/>
    <property type="match status" value="1"/>
</dbReference>
<evidence type="ECO:0000256" key="1">
    <source>
        <dbReference type="HAMAP-Rule" id="MF_01940"/>
    </source>
</evidence>
<proteinExistence type="inferred from homology"/>
<dbReference type="STRING" id="1220579.GCA_001571345_01025"/>
<dbReference type="InterPro" id="IPR004175">
    <property type="entry name" value="RNA_CPDase"/>
</dbReference>